<feature type="compositionally biased region" description="Basic residues" evidence="8">
    <location>
        <begin position="66"/>
        <end position="77"/>
    </location>
</feature>
<evidence type="ECO:0000313" key="10">
    <source>
        <dbReference type="Proteomes" id="UP001342314"/>
    </source>
</evidence>
<dbReference type="EMBL" id="BQKY01000016">
    <property type="protein sequence ID" value="GJN94063.1"/>
    <property type="molecule type" value="Genomic_DNA"/>
</dbReference>
<name>A0AAV5GUX3_9BASI</name>
<dbReference type="GO" id="GO:0003682">
    <property type="term" value="F:chromatin binding"/>
    <property type="evidence" value="ECO:0007669"/>
    <property type="project" value="TreeGrafter"/>
</dbReference>
<evidence type="ECO:0000256" key="4">
    <source>
        <dbReference type="ARBA" id="ARBA00022763"/>
    </source>
</evidence>
<evidence type="ECO:0000256" key="1">
    <source>
        <dbReference type="ARBA" id="ARBA00004123"/>
    </source>
</evidence>
<feature type="compositionally biased region" description="Low complexity" evidence="8">
    <location>
        <begin position="371"/>
        <end position="402"/>
    </location>
</feature>
<evidence type="ECO:0000256" key="6">
    <source>
        <dbReference type="ARBA" id="ARBA00023242"/>
    </source>
</evidence>
<keyword evidence="4" id="KW-0227">DNA damage</keyword>
<comment type="subcellular location">
    <subcellularLocation>
        <location evidence="1">Nucleus</location>
    </subcellularLocation>
</comment>
<dbReference type="GO" id="GO:0003689">
    <property type="term" value="F:DNA clamp loader activity"/>
    <property type="evidence" value="ECO:0007669"/>
    <property type="project" value="TreeGrafter"/>
</dbReference>
<evidence type="ECO:0000313" key="9">
    <source>
        <dbReference type="EMBL" id="GJN94063.1"/>
    </source>
</evidence>
<comment type="similarity">
    <text evidence="2">Belongs to the rad17/RAD24 family.</text>
</comment>
<evidence type="ECO:0000256" key="5">
    <source>
        <dbReference type="ARBA" id="ARBA00022840"/>
    </source>
</evidence>
<dbReference type="AlphaFoldDB" id="A0AAV5GUX3"/>
<dbReference type="Gene3D" id="3.40.50.300">
    <property type="entry name" value="P-loop containing nucleotide triphosphate hydrolases"/>
    <property type="match status" value="1"/>
</dbReference>
<dbReference type="GO" id="GO:0000077">
    <property type="term" value="P:DNA damage checkpoint signaling"/>
    <property type="evidence" value="ECO:0007669"/>
    <property type="project" value="TreeGrafter"/>
</dbReference>
<proteinExistence type="inferred from homology"/>
<feature type="region of interest" description="Disordered" evidence="8">
    <location>
        <begin position="778"/>
        <end position="821"/>
    </location>
</feature>
<feature type="region of interest" description="Disordered" evidence="8">
    <location>
        <begin position="742"/>
        <end position="766"/>
    </location>
</feature>
<feature type="region of interest" description="Disordered" evidence="8">
    <location>
        <begin position="370"/>
        <end position="402"/>
    </location>
</feature>
<dbReference type="GO" id="GO:0033314">
    <property type="term" value="P:mitotic DNA replication checkpoint signaling"/>
    <property type="evidence" value="ECO:0007669"/>
    <property type="project" value="TreeGrafter"/>
</dbReference>
<dbReference type="InterPro" id="IPR004582">
    <property type="entry name" value="Checkpoint_prot_Rad17_Rad24"/>
</dbReference>
<keyword evidence="6" id="KW-0539">Nucleus</keyword>
<gene>
    <name evidence="9" type="ORF">Rhopal_007127-T1</name>
</gene>
<evidence type="ECO:0000256" key="7">
    <source>
        <dbReference type="ARBA" id="ARBA00023306"/>
    </source>
</evidence>
<keyword evidence="10" id="KW-1185">Reference proteome</keyword>
<dbReference type="Pfam" id="PF03215">
    <property type="entry name" value="Rad17"/>
    <property type="match status" value="1"/>
</dbReference>
<feature type="compositionally biased region" description="Acidic residues" evidence="8">
    <location>
        <begin position="48"/>
        <end position="60"/>
    </location>
</feature>
<protein>
    <recommendedName>
        <fullName evidence="11">AAA+ ATPase domain-containing protein</fullName>
    </recommendedName>
</protein>
<dbReference type="SUPFAM" id="SSF52540">
    <property type="entry name" value="P-loop containing nucleoside triphosphate hydrolases"/>
    <property type="match status" value="1"/>
</dbReference>
<dbReference type="GO" id="GO:0005634">
    <property type="term" value="C:nucleus"/>
    <property type="evidence" value="ECO:0007669"/>
    <property type="project" value="UniProtKB-SubCell"/>
</dbReference>
<evidence type="ECO:0008006" key="11">
    <source>
        <dbReference type="Google" id="ProtNLM"/>
    </source>
</evidence>
<keyword evidence="3" id="KW-0547">Nucleotide-binding</keyword>
<reference evidence="9 10" key="1">
    <citation type="submission" date="2021-12" db="EMBL/GenBank/DDBJ databases">
        <title>High titer production of polyol ester of fatty acids by Rhodotorula paludigena BS15 towards product separation-free biomass refinery.</title>
        <authorList>
            <person name="Mano J."/>
            <person name="Ono H."/>
            <person name="Tanaka T."/>
            <person name="Naito K."/>
            <person name="Sushida H."/>
            <person name="Ike M."/>
            <person name="Tokuyasu K."/>
            <person name="Kitaoka M."/>
        </authorList>
    </citation>
    <scope>NUCLEOTIDE SEQUENCE [LARGE SCALE GENOMIC DNA]</scope>
    <source>
        <strain evidence="9 10">BS15</strain>
    </source>
</reference>
<feature type="compositionally biased region" description="Acidic residues" evidence="8">
    <location>
        <begin position="778"/>
        <end position="788"/>
    </location>
</feature>
<comment type="caution">
    <text evidence="9">The sequence shown here is derived from an EMBL/GenBank/DDBJ whole genome shotgun (WGS) entry which is preliminary data.</text>
</comment>
<feature type="region of interest" description="Disordered" evidence="8">
    <location>
        <begin position="1"/>
        <end position="115"/>
    </location>
</feature>
<feature type="region of interest" description="Disordered" evidence="8">
    <location>
        <begin position="437"/>
        <end position="476"/>
    </location>
</feature>
<dbReference type="GO" id="GO:0006281">
    <property type="term" value="P:DNA repair"/>
    <property type="evidence" value="ECO:0007669"/>
    <property type="project" value="InterPro"/>
</dbReference>
<dbReference type="PANTHER" id="PTHR12172">
    <property type="entry name" value="CELL CYCLE CHECKPOINT PROTEIN RAD17"/>
    <property type="match status" value="1"/>
</dbReference>
<sequence>MGKSSKDTSKSPAPLRQFSISSFLPRALPASTSSQANKPVKKRAKDDSADELNEDDLDEDEFKRPPTPKRAKGKARSKQLTVLDLTADDDDVDLASSSPPPAPKGKDRKGKGKALAQDLCDEKGDHEADLTSTEELWVDKYAPRDRDDLALHAKKLSDVESWFLEAFALEGRPKHLAKYRRVLVLSGPAGAGKTAALRILAKEKDVEIVEWREGTNVELAEECMAPALDFGPDPLDLSTASSSSAPSSSRSAQPLSAHTRRLILLEDLPNISHWPTRLALRSALQQYLTSPRVSCPLILVVSEALARPGSDEGGAAGWIGGSGRRGESVDARSVCGVEVLQHPACREIVFNPIAKTIMRKALVRTLDRIYPPSTSTTSRSKSSKSKSAPASSAPSAPDPSTRPSLATLDLLIEHSSGDIRSALMSLQFLTTQGGGDATSLGLGAKGSGKGAKDRKKRKRGGESSDEDDGGGKAGGKDRVKKLLQFVTARESSLFIFHALGKVLYNKRWGESADDDKKDLGRPGIVQERESDKLPRHLRKEWDRKPSKVDPDAVFAEAPINADIFLSYLHHNYPPFTNEIDECVGIGEALSAADAVMSGKSEGEEAYRRLPLTSLYGFQLSVRSTLLSLPSPVPRRKQVLRKSELWESLRLQRQNEDDADEVLALEARRAVHAVAQEEGEVAAKRGVLGEVGEKRKVLQEVVPWLGVIKPVAVSPFLLDLATFPPLDSAAQGGVTGAALGEKDANADEDEVDVGEGPTESVAVDLSEPRGMKRARVLEEVDEERDDAEAGEAALLGAPQGTQGGRGRKKDEMLYDPDDDIVD</sequence>
<keyword evidence="7" id="KW-0131">Cell cycle</keyword>
<accession>A0AAV5GUX3</accession>
<evidence type="ECO:0000256" key="3">
    <source>
        <dbReference type="ARBA" id="ARBA00022741"/>
    </source>
</evidence>
<evidence type="ECO:0000256" key="2">
    <source>
        <dbReference type="ARBA" id="ARBA00006168"/>
    </source>
</evidence>
<evidence type="ECO:0000256" key="8">
    <source>
        <dbReference type="SAM" id="MobiDB-lite"/>
    </source>
</evidence>
<feature type="region of interest" description="Disordered" evidence="8">
    <location>
        <begin position="235"/>
        <end position="254"/>
    </location>
</feature>
<feature type="compositionally biased region" description="Acidic residues" evidence="8">
    <location>
        <begin position="812"/>
        <end position="821"/>
    </location>
</feature>
<dbReference type="Proteomes" id="UP001342314">
    <property type="component" value="Unassembled WGS sequence"/>
</dbReference>
<keyword evidence="5" id="KW-0067">ATP-binding</keyword>
<dbReference type="PANTHER" id="PTHR12172:SF0">
    <property type="entry name" value="CELL CYCLE CHECKPOINT PROTEIN RAD17"/>
    <property type="match status" value="1"/>
</dbReference>
<dbReference type="InterPro" id="IPR027417">
    <property type="entry name" value="P-loop_NTPase"/>
</dbReference>
<dbReference type="GO" id="GO:0005524">
    <property type="term" value="F:ATP binding"/>
    <property type="evidence" value="ECO:0007669"/>
    <property type="project" value="UniProtKB-KW"/>
</dbReference>
<organism evidence="9 10">
    <name type="scientific">Rhodotorula paludigena</name>
    <dbReference type="NCBI Taxonomy" id="86838"/>
    <lineage>
        <taxon>Eukaryota</taxon>
        <taxon>Fungi</taxon>
        <taxon>Dikarya</taxon>
        <taxon>Basidiomycota</taxon>
        <taxon>Pucciniomycotina</taxon>
        <taxon>Microbotryomycetes</taxon>
        <taxon>Sporidiobolales</taxon>
        <taxon>Sporidiobolaceae</taxon>
        <taxon>Rhodotorula</taxon>
    </lineage>
</organism>